<dbReference type="SUPFAM" id="SSF103473">
    <property type="entry name" value="MFS general substrate transporter"/>
    <property type="match status" value="1"/>
</dbReference>
<reference evidence="2 3" key="1">
    <citation type="submission" date="2019-11" db="EMBL/GenBank/DDBJ databases">
        <title>Genome sequence of Moorella glycerini DSM11254.</title>
        <authorList>
            <person name="Poehlein A."/>
            <person name="Boeer T."/>
            <person name="Daniel R."/>
        </authorList>
    </citation>
    <scope>NUCLEOTIDE SEQUENCE [LARGE SCALE GENOMIC DNA]</scope>
    <source>
        <strain evidence="2 3">DSM 11254</strain>
    </source>
</reference>
<evidence type="ECO:0000313" key="3">
    <source>
        <dbReference type="Proteomes" id="UP000425916"/>
    </source>
</evidence>
<evidence type="ECO:0000313" key="2">
    <source>
        <dbReference type="EMBL" id="QGP94073.1"/>
    </source>
</evidence>
<dbReference type="EMBL" id="CP046244">
    <property type="protein sequence ID" value="QGP94073.1"/>
    <property type="molecule type" value="Genomic_DNA"/>
</dbReference>
<feature type="transmembrane region" description="Helical" evidence="1">
    <location>
        <begin position="25"/>
        <end position="46"/>
    </location>
</feature>
<sequence>MIVASMLVLIPLVLAFPYVKGLWVAILLALSGFAVVSTFAPAIVLAQSLMPRHIGVASGLMMGFAIGTGGLGLLLLGGIADARGVPFVIHLLAFIPALAAALALPLPDLRRQPAKAH</sequence>
<keyword evidence="1" id="KW-0472">Membrane</keyword>
<feature type="transmembrane region" description="Helical" evidence="1">
    <location>
        <begin position="58"/>
        <end position="79"/>
    </location>
</feature>
<protein>
    <recommendedName>
        <fullName evidence="4">Major facilitator superfamily (MFS) profile domain-containing protein</fullName>
    </recommendedName>
</protein>
<proteinExistence type="predicted"/>
<keyword evidence="1" id="KW-1133">Transmembrane helix</keyword>
<feature type="transmembrane region" description="Helical" evidence="1">
    <location>
        <begin position="85"/>
        <end position="106"/>
    </location>
</feature>
<dbReference type="AlphaFoldDB" id="A0A6I5ZVI1"/>
<dbReference type="GO" id="GO:0005886">
    <property type="term" value="C:plasma membrane"/>
    <property type="evidence" value="ECO:0007669"/>
    <property type="project" value="TreeGrafter"/>
</dbReference>
<dbReference type="RefSeq" id="WP_170291166.1">
    <property type="nucleotide sequence ID" value="NZ_CP046244.1"/>
</dbReference>
<organism evidence="2 3">
    <name type="scientific">Neomoorella glycerini</name>
    <dbReference type="NCBI Taxonomy" id="55779"/>
    <lineage>
        <taxon>Bacteria</taxon>
        <taxon>Bacillati</taxon>
        <taxon>Bacillota</taxon>
        <taxon>Clostridia</taxon>
        <taxon>Neomoorellales</taxon>
        <taxon>Neomoorellaceae</taxon>
        <taxon>Neomoorella</taxon>
    </lineage>
</organism>
<keyword evidence="1" id="KW-0812">Transmembrane</keyword>
<evidence type="ECO:0008006" key="4">
    <source>
        <dbReference type="Google" id="ProtNLM"/>
    </source>
</evidence>
<dbReference type="PANTHER" id="PTHR43129:SF1">
    <property type="entry name" value="FOSMIDOMYCIN RESISTANCE PROTEIN"/>
    <property type="match status" value="1"/>
</dbReference>
<dbReference type="Gene3D" id="1.20.1250.20">
    <property type="entry name" value="MFS general substrate transporter like domains"/>
    <property type="match status" value="1"/>
</dbReference>
<keyword evidence="3" id="KW-1185">Reference proteome</keyword>
<dbReference type="InterPro" id="IPR036259">
    <property type="entry name" value="MFS_trans_sf"/>
</dbReference>
<evidence type="ECO:0000256" key="1">
    <source>
        <dbReference type="SAM" id="Phobius"/>
    </source>
</evidence>
<gene>
    <name evidence="2" type="ORF">MGLY_34980</name>
</gene>
<accession>A0A6I5ZVI1</accession>
<dbReference type="PANTHER" id="PTHR43129">
    <property type="entry name" value="FOSMIDOMYCIN RESISTANCE PROTEIN"/>
    <property type="match status" value="1"/>
</dbReference>
<name>A0A6I5ZVI1_9FIRM</name>
<dbReference type="Proteomes" id="UP000425916">
    <property type="component" value="Chromosome"/>
</dbReference>